<dbReference type="InterPro" id="IPR005502">
    <property type="entry name" value="Ribosyl_crysJ1"/>
</dbReference>
<dbReference type="Gene3D" id="1.10.4080.10">
    <property type="entry name" value="ADP-ribosylation/Crystallin J1"/>
    <property type="match status" value="1"/>
</dbReference>
<protein>
    <submittedName>
        <fullName evidence="1">ADP-ribosyl-[dinitrogen reductase] glycohydrolase</fullName>
    </submittedName>
</protein>
<dbReference type="Pfam" id="PF03747">
    <property type="entry name" value="ADP_ribosyl_GH"/>
    <property type="match status" value="1"/>
</dbReference>
<accession>A0ABQ5YIP7</accession>
<comment type="caution">
    <text evidence="1">The sequence shown here is derived from an EMBL/GenBank/DDBJ whole genome shotgun (WGS) entry which is preliminary data.</text>
</comment>
<dbReference type="EMBL" id="BSOG01000006">
    <property type="protein sequence ID" value="GLR14882.1"/>
    <property type="molecule type" value="Genomic_DNA"/>
</dbReference>
<keyword evidence="2" id="KW-1185">Reference proteome</keyword>
<dbReference type="SUPFAM" id="SSF101478">
    <property type="entry name" value="ADP-ribosylglycohydrolase"/>
    <property type="match status" value="1"/>
</dbReference>
<dbReference type="InterPro" id="IPR036705">
    <property type="entry name" value="Ribosyl_crysJ1_sf"/>
</dbReference>
<reference evidence="2" key="1">
    <citation type="journal article" date="2019" name="Int. J. Syst. Evol. Microbiol.">
        <title>The Global Catalogue of Microorganisms (GCM) 10K type strain sequencing project: providing services to taxonomists for standard genome sequencing and annotation.</title>
        <authorList>
            <consortium name="The Broad Institute Genomics Platform"/>
            <consortium name="The Broad Institute Genome Sequencing Center for Infectious Disease"/>
            <person name="Wu L."/>
            <person name="Ma J."/>
        </authorList>
    </citation>
    <scope>NUCLEOTIDE SEQUENCE [LARGE SCALE GENOMIC DNA]</scope>
    <source>
        <strain evidence="2">NBRC 110044</strain>
    </source>
</reference>
<name>A0ABQ5YIP7_9NEIS</name>
<evidence type="ECO:0000313" key="1">
    <source>
        <dbReference type="EMBL" id="GLR14882.1"/>
    </source>
</evidence>
<sequence>MLVEIAIGDAYGAGFEFCERPKIAQYNDLTAYQQHYLGMPAGSYTDDTQMSIAIAELLLDRLDWSPANIADGFVRAFKRDKRLGYAKGLYQLLSDVADGAALLAILRPDSSRNGAAMRSVPLGLVKDQQTMEQQCRVQAQLTHNTPEGVVSAMAVAYASHYLVYQLGPVAQLTTFVSEKTKHAWRNDWDAEVECDGIQTVHAVMTVMSQHRSYAEILRHSVALGGDVDSVAAIALGLASLSTAYQSDLPEHLYTGLEQGRYGMSYLRELDARLSAQFGLPLLAGNS</sequence>
<proteinExistence type="predicted"/>
<organism evidence="1 2">
    <name type="scientific">Chitinimonas prasina</name>
    <dbReference type="NCBI Taxonomy" id="1434937"/>
    <lineage>
        <taxon>Bacteria</taxon>
        <taxon>Pseudomonadati</taxon>
        <taxon>Pseudomonadota</taxon>
        <taxon>Betaproteobacteria</taxon>
        <taxon>Neisseriales</taxon>
        <taxon>Chitinibacteraceae</taxon>
        <taxon>Chitinimonas</taxon>
    </lineage>
</organism>
<dbReference type="RefSeq" id="WP_284197955.1">
    <property type="nucleotide sequence ID" value="NZ_BSOG01000006.1"/>
</dbReference>
<gene>
    <name evidence="1" type="ORF">GCM10007907_36720</name>
</gene>
<dbReference type="PANTHER" id="PTHR16222">
    <property type="entry name" value="ADP-RIBOSYLGLYCOHYDROLASE"/>
    <property type="match status" value="1"/>
</dbReference>
<dbReference type="Proteomes" id="UP001156706">
    <property type="component" value="Unassembled WGS sequence"/>
</dbReference>
<evidence type="ECO:0000313" key="2">
    <source>
        <dbReference type="Proteomes" id="UP001156706"/>
    </source>
</evidence>
<dbReference type="PANTHER" id="PTHR16222:SF12">
    <property type="entry name" value="ADP-RIBOSYLGLYCOHYDROLASE-RELATED"/>
    <property type="match status" value="1"/>
</dbReference>
<dbReference type="InterPro" id="IPR050792">
    <property type="entry name" value="ADP-ribosylglycohydrolase"/>
</dbReference>